<organism evidence="2 3">
    <name type="scientific">Cupriavidus basilensis</name>
    <dbReference type="NCBI Taxonomy" id="68895"/>
    <lineage>
        <taxon>Bacteria</taxon>
        <taxon>Pseudomonadati</taxon>
        <taxon>Pseudomonadota</taxon>
        <taxon>Betaproteobacteria</taxon>
        <taxon>Burkholderiales</taxon>
        <taxon>Burkholderiaceae</taxon>
        <taxon>Cupriavidus</taxon>
    </lineage>
</organism>
<evidence type="ECO:0000313" key="3">
    <source>
        <dbReference type="Proteomes" id="UP000031843"/>
    </source>
</evidence>
<sequence length="282" mass="30422">MAGTEIAVQTVPQAGHAVSSGSSFHTALKILPAAQREAMFEIYGFCRAVDDIADGDGPRATRLAGLDAWRADLAACYAGTPPAALRGLSTQIQRFGLQQEDFLAVIDGMAMDVHADIRAPDNATLDLYCDRVASAVGRLAVRVFGMERDAGVALAHHLGRALQLTNILRDIDEDADLGRVYLPAEALLGAGVPIGTPHAIVGHPAVGRACLEVAQQAQAYYDQAFAIMNAAPRRTVRSPRIMGEVYHVILQRLLARGWTNPRARVRVPRARLLWILLRHGLV</sequence>
<dbReference type="SFLD" id="SFLDS00005">
    <property type="entry name" value="Isoprenoid_Synthase_Type_I"/>
    <property type="match status" value="1"/>
</dbReference>
<dbReference type="InterPro" id="IPR044843">
    <property type="entry name" value="Trans_IPPS_bact-type"/>
</dbReference>
<protein>
    <submittedName>
        <fullName evidence="2">Phytoene synthase</fullName>
        <ecNumber evidence="2">2.5.1.32</ecNumber>
    </submittedName>
</protein>
<dbReference type="STRING" id="68895.RR42_s2400"/>
<dbReference type="PANTHER" id="PTHR31480">
    <property type="entry name" value="BIFUNCTIONAL LYCOPENE CYCLASE/PHYTOENE SYNTHASE"/>
    <property type="match status" value="1"/>
</dbReference>
<dbReference type="InterPro" id="IPR019845">
    <property type="entry name" value="Squalene/phytoene_synthase_CS"/>
</dbReference>
<keyword evidence="1 2" id="KW-0808">Transferase</keyword>
<dbReference type="KEGG" id="cbw:RR42_s2400"/>
<dbReference type="OrthoDB" id="9807580at2"/>
<dbReference type="EMBL" id="CP010537">
    <property type="protein sequence ID" value="AJG23982.1"/>
    <property type="molecule type" value="Genomic_DNA"/>
</dbReference>
<dbReference type="InterPro" id="IPR017828">
    <property type="entry name" value="SQ_synth_HpnD-like"/>
</dbReference>
<dbReference type="AlphaFoldDB" id="A0A0C4YE50"/>
<dbReference type="CDD" id="cd00683">
    <property type="entry name" value="Trans_IPPS_HH"/>
    <property type="match status" value="1"/>
</dbReference>
<gene>
    <name evidence="2" type="ORF">RR42_s2400</name>
</gene>
<evidence type="ECO:0000256" key="1">
    <source>
        <dbReference type="ARBA" id="ARBA00022679"/>
    </source>
</evidence>
<reference evidence="2 3" key="1">
    <citation type="journal article" date="2015" name="Genome Announc.">
        <title>Complete Genome Sequence of Cupriavidus basilensis 4G11, Isolated from the Oak Ridge Field Research Center Site.</title>
        <authorList>
            <person name="Ray J."/>
            <person name="Waters R.J."/>
            <person name="Skerker J.M."/>
            <person name="Kuehl J.V."/>
            <person name="Price M.N."/>
            <person name="Huang J."/>
            <person name="Chakraborty R."/>
            <person name="Arkin A.P."/>
            <person name="Deutschbauer A."/>
        </authorList>
    </citation>
    <scope>NUCLEOTIDE SEQUENCE [LARGE SCALE GENOMIC DNA]</scope>
    <source>
        <strain evidence="2">4G11</strain>
    </source>
</reference>
<dbReference type="Pfam" id="PF00494">
    <property type="entry name" value="SQS_PSY"/>
    <property type="match status" value="1"/>
</dbReference>
<dbReference type="InterPro" id="IPR008949">
    <property type="entry name" value="Isoprenoid_synthase_dom_sf"/>
</dbReference>
<dbReference type="EC" id="2.5.1.32" evidence="2"/>
<dbReference type="GO" id="GO:0004311">
    <property type="term" value="F:geranylgeranyl diphosphate synthase activity"/>
    <property type="evidence" value="ECO:0007669"/>
    <property type="project" value="InterPro"/>
</dbReference>
<evidence type="ECO:0000313" key="2">
    <source>
        <dbReference type="EMBL" id="AJG23982.1"/>
    </source>
</evidence>
<dbReference type="SFLD" id="SFLDG01018">
    <property type="entry name" value="Squalene/Phytoene_Synthase_Lik"/>
    <property type="match status" value="1"/>
</dbReference>
<dbReference type="SUPFAM" id="SSF48576">
    <property type="entry name" value="Terpenoid synthases"/>
    <property type="match status" value="1"/>
</dbReference>
<dbReference type="GO" id="GO:0016117">
    <property type="term" value="P:carotenoid biosynthetic process"/>
    <property type="evidence" value="ECO:0007669"/>
    <property type="project" value="InterPro"/>
</dbReference>
<dbReference type="Proteomes" id="UP000031843">
    <property type="component" value="Chromosome secondary"/>
</dbReference>
<accession>A0A0C4YE50</accession>
<dbReference type="NCBIfam" id="TIGR03465">
    <property type="entry name" value="HpnD"/>
    <property type="match status" value="1"/>
</dbReference>
<dbReference type="PROSITE" id="PS01045">
    <property type="entry name" value="SQUALEN_PHYTOEN_SYN_2"/>
    <property type="match status" value="1"/>
</dbReference>
<dbReference type="GO" id="GO:0051996">
    <property type="term" value="F:squalene synthase [NAD(P)H] activity"/>
    <property type="evidence" value="ECO:0007669"/>
    <property type="project" value="InterPro"/>
</dbReference>
<dbReference type="Gene3D" id="1.10.600.10">
    <property type="entry name" value="Farnesyl Diphosphate Synthase"/>
    <property type="match status" value="1"/>
</dbReference>
<dbReference type="RefSeq" id="WP_043355973.1">
    <property type="nucleotide sequence ID" value="NZ_CP010537.1"/>
</dbReference>
<dbReference type="SFLD" id="SFLDG01212">
    <property type="entry name" value="Phytoene_synthase_like"/>
    <property type="match status" value="1"/>
</dbReference>
<dbReference type="InterPro" id="IPR033904">
    <property type="entry name" value="Trans_IPPS_HH"/>
</dbReference>
<keyword evidence="3" id="KW-1185">Reference proteome</keyword>
<name>A0A0C4YE50_9BURK</name>
<dbReference type="InterPro" id="IPR002060">
    <property type="entry name" value="Squ/phyt_synthse"/>
</dbReference>
<proteinExistence type="predicted"/>